<sequence>MYSIDHDGHLNTSYFIEVKLEVLSIDIVSNKFVIVHFPYGMNNQIMNDQI</sequence>
<organism evidence="1 2">
    <name type="scientific">Gottfriedia solisilvae</name>
    <dbReference type="NCBI Taxonomy" id="1516104"/>
    <lineage>
        <taxon>Bacteria</taxon>
        <taxon>Bacillati</taxon>
        <taxon>Bacillota</taxon>
        <taxon>Bacilli</taxon>
        <taxon>Bacillales</taxon>
        <taxon>Bacillaceae</taxon>
        <taxon>Gottfriedia</taxon>
    </lineage>
</organism>
<dbReference type="Proteomes" id="UP000626244">
    <property type="component" value="Unassembled WGS sequence"/>
</dbReference>
<dbReference type="AlphaFoldDB" id="A0A8J3AG15"/>
<gene>
    <name evidence="1" type="ORF">GCM10007380_13840</name>
</gene>
<evidence type="ECO:0000313" key="1">
    <source>
        <dbReference type="EMBL" id="GGI12623.1"/>
    </source>
</evidence>
<proteinExistence type="predicted"/>
<comment type="caution">
    <text evidence="1">The sequence shown here is derived from an EMBL/GenBank/DDBJ whole genome shotgun (WGS) entry which is preliminary data.</text>
</comment>
<reference evidence="2" key="1">
    <citation type="journal article" date="2019" name="Int. J. Syst. Evol. Microbiol.">
        <title>The Global Catalogue of Microorganisms (GCM) 10K type strain sequencing project: providing services to taxonomists for standard genome sequencing and annotation.</title>
        <authorList>
            <consortium name="The Broad Institute Genomics Platform"/>
            <consortium name="The Broad Institute Genome Sequencing Center for Infectious Disease"/>
            <person name="Wu L."/>
            <person name="Ma J."/>
        </authorList>
    </citation>
    <scope>NUCLEOTIDE SEQUENCE [LARGE SCALE GENOMIC DNA]</scope>
    <source>
        <strain evidence="2">CGMCC 1.14993</strain>
    </source>
</reference>
<dbReference type="RefSeq" id="WP_158093131.1">
    <property type="nucleotide sequence ID" value="NZ_JBNKIJ010000004.1"/>
</dbReference>
<keyword evidence="2" id="KW-1185">Reference proteome</keyword>
<name>A0A8J3AG15_9BACI</name>
<accession>A0A8J3AG15</accession>
<evidence type="ECO:0000313" key="2">
    <source>
        <dbReference type="Proteomes" id="UP000626244"/>
    </source>
</evidence>
<protein>
    <submittedName>
        <fullName evidence="1">Uncharacterized protein</fullName>
    </submittedName>
</protein>
<dbReference type="EMBL" id="BMHB01000001">
    <property type="protein sequence ID" value="GGI12623.1"/>
    <property type="molecule type" value="Genomic_DNA"/>
</dbReference>